<dbReference type="AlphaFoldDB" id="A0A1Q3AVM7"/>
<sequence>VCMPKEEGGLGIRCIADWNKALAMKKIWDLIQRRNLVWTRWCEEVLLRGRNFWSVPITGNCSWTWRRILNLRNLIYPLLLYEVKDGSTFSLWFDPWLHGESLVDSYGQWLMYDFEFPQSARVDAVISEGEWTWPEHNWAFLDLKSRTEGMRPEWAVIVFTG</sequence>
<feature type="non-terminal residue" evidence="1">
    <location>
        <position position="1"/>
    </location>
</feature>
<gene>
    <name evidence="1" type="ORF">CFOL_v3_03225</name>
</gene>
<accession>A0A1Q3AVM7</accession>
<proteinExistence type="predicted"/>
<evidence type="ECO:0000313" key="1">
    <source>
        <dbReference type="EMBL" id="GAV59694.1"/>
    </source>
</evidence>
<comment type="caution">
    <text evidence="1">The sequence shown here is derived from an EMBL/GenBank/DDBJ whole genome shotgun (WGS) entry which is preliminary data.</text>
</comment>
<dbReference type="EMBL" id="BDDD01000122">
    <property type="protein sequence ID" value="GAV59694.1"/>
    <property type="molecule type" value="Genomic_DNA"/>
</dbReference>
<dbReference type="STRING" id="3775.A0A1Q3AVM7"/>
<protein>
    <recommendedName>
        <fullName evidence="3">Zf-RVT domain-containing protein</fullName>
    </recommendedName>
</protein>
<evidence type="ECO:0000313" key="2">
    <source>
        <dbReference type="Proteomes" id="UP000187406"/>
    </source>
</evidence>
<dbReference type="InParanoid" id="A0A1Q3AVM7"/>
<organism evidence="1 2">
    <name type="scientific">Cephalotus follicularis</name>
    <name type="common">Albany pitcher plant</name>
    <dbReference type="NCBI Taxonomy" id="3775"/>
    <lineage>
        <taxon>Eukaryota</taxon>
        <taxon>Viridiplantae</taxon>
        <taxon>Streptophyta</taxon>
        <taxon>Embryophyta</taxon>
        <taxon>Tracheophyta</taxon>
        <taxon>Spermatophyta</taxon>
        <taxon>Magnoliopsida</taxon>
        <taxon>eudicotyledons</taxon>
        <taxon>Gunneridae</taxon>
        <taxon>Pentapetalae</taxon>
        <taxon>rosids</taxon>
        <taxon>fabids</taxon>
        <taxon>Oxalidales</taxon>
        <taxon>Cephalotaceae</taxon>
        <taxon>Cephalotus</taxon>
    </lineage>
</organism>
<keyword evidence="2" id="KW-1185">Reference proteome</keyword>
<dbReference type="OrthoDB" id="1938625at2759"/>
<evidence type="ECO:0008006" key="3">
    <source>
        <dbReference type="Google" id="ProtNLM"/>
    </source>
</evidence>
<dbReference type="Proteomes" id="UP000187406">
    <property type="component" value="Unassembled WGS sequence"/>
</dbReference>
<reference evidence="2" key="1">
    <citation type="submission" date="2016-04" db="EMBL/GenBank/DDBJ databases">
        <title>Cephalotus genome sequencing.</title>
        <authorList>
            <person name="Fukushima K."/>
            <person name="Hasebe M."/>
            <person name="Fang X."/>
        </authorList>
    </citation>
    <scope>NUCLEOTIDE SEQUENCE [LARGE SCALE GENOMIC DNA]</scope>
    <source>
        <strain evidence="2">cv. St1</strain>
    </source>
</reference>
<name>A0A1Q3AVM7_CEPFO</name>